<dbReference type="GO" id="GO:0003779">
    <property type="term" value="F:actin binding"/>
    <property type="evidence" value="ECO:0007669"/>
    <property type="project" value="TreeGrafter"/>
</dbReference>
<dbReference type="GO" id="GO:0045202">
    <property type="term" value="C:synapse"/>
    <property type="evidence" value="ECO:0007669"/>
    <property type="project" value="TreeGrafter"/>
</dbReference>
<dbReference type="PANTHER" id="PTHR13843">
    <property type="entry name" value="MICROTUBULE-ASSOCIATED PROTEIN"/>
    <property type="match status" value="1"/>
</dbReference>
<sequence length="53" mass="6150">LQVTLIPTHDSEVMREWYQETHEKQQDLNIMVLASSSTVVMQDESFPACKIEL</sequence>
<keyword evidence="2" id="KW-1185">Reference proteome</keyword>
<accession>A0A7K4TV84</accession>
<dbReference type="GO" id="GO:0005875">
    <property type="term" value="C:microtubule associated complex"/>
    <property type="evidence" value="ECO:0007669"/>
    <property type="project" value="TreeGrafter"/>
</dbReference>
<dbReference type="AlphaFoldDB" id="A0A7K4TV84"/>
<organism evidence="1 2">
    <name type="scientific">Sinosuthora webbiana</name>
    <dbReference type="NCBI Taxonomy" id="337173"/>
    <lineage>
        <taxon>Eukaryota</taxon>
        <taxon>Metazoa</taxon>
        <taxon>Chordata</taxon>
        <taxon>Craniata</taxon>
        <taxon>Vertebrata</taxon>
        <taxon>Euteleostomi</taxon>
        <taxon>Archelosauria</taxon>
        <taxon>Archosauria</taxon>
        <taxon>Dinosauria</taxon>
        <taxon>Saurischia</taxon>
        <taxon>Theropoda</taxon>
        <taxon>Coelurosauria</taxon>
        <taxon>Aves</taxon>
        <taxon>Neognathae</taxon>
        <taxon>Neoaves</taxon>
        <taxon>Telluraves</taxon>
        <taxon>Australaves</taxon>
        <taxon>Passeriformes</taxon>
        <taxon>Sylvioidea</taxon>
        <taxon>Sylviidae</taxon>
        <taxon>Sinosuthora</taxon>
    </lineage>
</organism>
<evidence type="ECO:0000313" key="2">
    <source>
        <dbReference type="Proteomes" id="UP000580691"/>
    </source>
</evidence>
<dbReference type="Proteomes" id="UP000580691">
    <property type="component" value="Unassembled WGS sequence"/>
</dbReference>
<dbReference type="GO" id="GO:0031114">
    <property type="term" value="P:regulation of microtubule depolymerization"/>
    <property type="evidence" value="ECO:0007669"/>
    <property type="project" value="TreeGrafter"/>
</dbReference>
<dbReference type="GO" id="GO:0005829">
    <property type="term" value="C:cytosol"/>
    <property type="evidence" value="ECO:0007669"/>
    <property type="project" value="TreeGrafter"/>
</dbReference>
<dbReference type="InterPro" id="IPR026074">
    <property type="entry name" value="MAP1"/>
</dbReference>
<dbReference type="PANTHER" id="PTHR13843:SF5">
    <property type="entry name" value="MICROTUBULE-ASSOCIATED PROTEIN 1B"/>
    <property type="match status" value="1"/>
</dbReference>
<dbReference type="GO" id="GO:0005874">
    <property type="term" value="C:microtubule"/>
    <property type="evidence" value="ECO:0007669"/>
    <property type="project" value="InterPro"/>
</dbReference>
<dbReference type="GO" id="GO:0016358">
    <property type="term" value="P:dendrite development"/>
    <property type="evidence" value="ECO:0007669"/>
    <property type="project" value="TreeGrafter"/>
</dbReference>
<dbReference type="GO" id="GO:0030425">
    <property type="term" value="C:dendrite"/>
    <property type="evidence" value="ECO:0007669"/>
    <property type="project" value="TreeGrafter"/>
</dbReference>
<dbReference type="EMBL" id="VXBN01004353">
    <property type="protein sequence ID" value="NWR01996.1"/>
    <property type="molecule type" value="Genomic_DNA"/>
</dbReference>
<dbReference type="OrthoDB" id="5371837at2759"/>
<protein>
    <submittedName>
        <fullName evidence="1">MAP1B protein</fullName>
    </submittedName>
</protein>
<reference evidence="1 2" key="1">
    <citation type="submission" date="2019-09" db="EMBL/GenBank/DDBJ databases">
        <title>Bird 10,000 Genomes (B10K) Project - Family phase.</title>
        <authorList>
            <person name="Zhang G."/>
        </authorList>
    </citation>
    <scope>NUCLEOTIDE SEQUENCE [LARGE SCALE GENOMIC DNA]</scope>
    <source>
        <strain evidence="1">B10K-DU-002-08</strain>
        <tissue evidence="1">Muscle</tissue>
    </source>
</reference>
<dbReference type="GO" id="GO:0043025">
    <property type="term" value="C:neuronal cell body"/>
    <property type="evidence" value="ECO:0007669"/>
    <property type="project" value="TreeGrafter"/>
</dbReference>
<dbReference type="GO" id="GO:0007409">
    <property type="term" value="P:axonogenesis"/>
    <property type="evidence" value="ECO:0007669"/>
    <property type="project" value="TreeGrafter"/>
</dbReference>
<proteinExistence type="predicted"/>
<dbReference type="GO" id="GO:0008017">
    <property type="term" value="F:microtubule binding"/>
    <property type="evidence" value="ECO:0007669"/>
    <property type="project" value="InterPro"/>
</dbReference>
<comment type="caution">
    <text evidence="1">The sequence shown here is derived from an EMBL/GenBank/DDBJ whole genome shotgun (WGS) entry which is preliminary data.</text>
</comment>
<gene>
    <name evidence="1" type="primary">Map1b_1</name>
    <name evidence="1" type="ORF">SINWEB_R16105</name>
</gene>
<dbReference type="GO" id="GO:0000226">
    <property type="term" value="P:microtubule cytoskeleton organization"/>
    <property type="evidence" value="ECO:0007669"/>
    <property type="project" value="InterPro"/>
</dbReference>
<feature type="non-terminal residue" evidence="1">
    <location>
        <position position="53"/>
    </location>
</feature>
<feature type="non-terminal residue" evidence="1">
    <location>
        <position position="1"/>
    </location>
</feature>
<name>A0A7K4TV84_9SYLV</name>
<evidence type="ECO:0000313" key="1">
    <source>
        <dbReference type="EMBL" id="NWR01996.1"/>
    </source>
</evidence>